<dbReference type="OrthoDB" id="64208at2"/>
<accession>A0A5B9DQ33</accession>
<dbReference type="Gene3D" id="3.20.80.10">
    <property type="entry name" value="Regulatory factor, effector binding domain"/>
    <property type="match status" value="1"/>
</dbReference>
<organism evidence="2 3">
    <name type="scientific">Paradevosia tibetensis</name>
    <dbReference type="NCBI Taxonomy" id="1447062"/>
    <lineage>
        <taxon>Bacteria</taxon>
        <taxon>Pseudomonadati</taxon>
        <taxon>Pseudomonadota</taxon>
        <taxon>Alphaproteobacteria</taxon>
        <taxon>Hyphomicrobiales</taxon>
        <taxon>Devosiaceae</taxon>
        <taxon>Paradevosia</taxon>
    </lineage>
</organism>
<dbReference type="EMBL" id="CP041690">
    <property type="protein sequence ID" value="QEE20849.1"/>
    <property type="molecule type" value="Genomic_DNA"/>
</dbReference>
<reference evidence="2 3" key="1">
    <citation type="journal article" date="2015" name="Int. J. Syst. Evol. Microbiol.">
        <title>Youhaiella tibetensis gen. nov., sp. nov., isolated from subsurface sediment.</title>
        <authorList>
            <person name="Wang Y.X."/>
            <person name="Huang F.Q."/>
            <person name="Nogi Y."/>
            <person name="Pang S.J."/>
            <person name="Wang P.K."/>
            <person name="Lv J."/>
        </authorList>
    </citation>
    <scope>NUCLEOTIDE SEQUENCE [LARGE SCALE GENOMIC DNA]</scope>
    <source>
        <strain evidence="3">fig4</strain>
    </source>
</reference>
<dbReference type="AlphaFoldDB" id="A0A5B9DQ33"/>
<dbReference type="RefSeq" id="WP_147656175.1">
    <property type="nucleotide sequence ID" value="NZ_BMFM01000001.1"/>
</dbReference>
<proteinExistence type="predicted"/>
<feature type="domain" description="AraC effector-binding" evidence="1">
    <location>
        <begin position="3"/>
        <end position="163"/>
    </location>
</feature>
<dbReference type="InterPro" id="IPR011256">
    <property type="entry name" value="Reg_factor_effector_dom_sf"/>
</dbReference>
<evidence type="ECO:0000259" key="1">
    <source>
        <dbReference type="SMART" id="SM00871"/>
    </source>
</evidence>
<name>A0A5B9DQ33_9HYPH</name>
<dbReference type="InterPro" id="IPR010499">
    <property type="entry name" value="AraC_E-bd"/>
</dbReference>
<evidence type="ECO:0000313" key="3">
    <source>
        <dbReference type="Proteomes" id="UP000321062"/>
    </source>
</evidence>
<dbReference type="KEGG" id="yti:FNA67_11985"/>
<gene>
    <name evidence="2" type="ORF">FNA67_11985</name>
</gene>
<dbReference type="SUPFAM" id="SSF55136">
    <property type="entry name" value="Probable bacterial effector-binding domain"/>
    <property type="match status" value="1"/>
</dbReference>
<protein>
    <submittedName>
        <fullName evidence="2">GyrI-like domain-containing protein</fullName>
    </submittedName>
</protein>
<sequence>MLSEPKIIERPPQPYLAIRETVTMPFGQVVDRVYPEFFAWLARHGVAPADAPIIKYNLIDMDGELELEFGAPVASAVEGDGRVIAGVLPGGRFGSITWQGGYDKLIDANGALIDWARREGIRWDMEETPKGDRFGCRLEIYRTDPGQEPDSSKWLTDVVIRIAD</sequence>
<dbReference type="Pfam" id="PF06445">
    <property type="entry name" value="GyrI-like"/>
    <property type="match status" value="1"/>
</dbReference>
<dbReference type="Proteomes" id="UP000321062">
    <property type="component" value="Chromosome"/>
</dbReference>
<dbReference type="SMART" id="SM00871">
    <property type="entry name" value="AraC_E_bind"/>
    <property type="match status" value="1"/>
</dbReference>
<dbReference type="InterPro" id="IPR029442">
    <property type="entry name" value="GyrI-like"/>
</dbReference>
<evidence type="ECO:0000313" key="2">
    <source>
        <dbReference type="EMBL" id="QEE20849.1"/>
    </source>
</evidence>
<keyword evidence="3" id="KW-1185">Reference proteome</keyword>